<dbReference type="PANTHER" id="PTHR41795">
    <property type="entry name" value="EXOPOLYSACCHARIDE SYNTHESIS PROTEIN"/>
    <property type="match status" value="1"/>
</dbReference>
<dbReference type="Pfam" id="PF06055">
    <property type="entry name" value="ExoD"/>
    <property type="match status" value="1"/>
</dbReference>
<dbReference type="EMBL" id="WEKT01000008">
    <property type="protein sequence ID" value="MZI92939.1"/>
    <property type="molecule type" value="Genomic_DNA"/>
</dbReference>
<reference evidence="2 3" key="1">
    <citation type="submission" date="2019-10" db="EMBL/GenBank/DDBJ databases">
        <title>Vibrio sp. nov. isolated from a shrimp pond.</title>
        <authorList>
            <person name="Gomez-Gil B."/>
            <person name="Enciso-Ibarra J."/>
            <person name="Enciso-Ibarra K."/>
            <person name="Bolan-Mejia C."/>
        </authorList>
    </citation>
    <scope>NUCLEOTIDE SEQUENCE [LARGE SCALE GENOMIC DNA]</scope>
    <source>
        <strain evidence="2 3">CAIM 722</strain>
    </source>
</reference>
<keyword evidence="1" id="KW-0472">Membrane</keyword>
<protein>
    <submittedName>
        <fullName evidence="2">Exopolysaccharide biosynthesis protein</fullName>
    </submittedName>
</protein>
<feature type="transmembrane region" description="Helical" evidence="1">
    <location>
        <begin position="176"/>
        <end position="196"/>
    </location>
</feature>
<evidence type="ECO:0000313" key="2">
    <source>
        <dbReference type="EMBL" id="MZI92939.1"/>
    </source>
</evidence>
<dbReference type="PIRSF" id="PIRSF033239">
    <property type="entry name" value="ExoD"/>
    <property type="match status" value="1"/>
</dbReference>
<proteinExistence type="predicted"/>
<evidence type="ECO:0000256" key="1">
    <source>
        <dbReference type="SAM" id="Phobius"/>
    </source>
</evidence>
<organism evidence="2 3">
    <name type="scientific">Vibrio eleionomae</name>
    <dbReference type="NCBI Taxonomy" id="2653505"/>
    <lineage>
        <taxon>Bacteria</taxon>
        <taxon>Pseudomonadati</taxon>
        <taxon>Pseudomonadota</taxon>
        <taxon>Gammaproteobacteria</taxon>
        <taxon>Vibrionales</taxon>
        <taxon>Vibrionaceae</taxon>
        <taxon>Vibrio</taxon>
    </lineage>
</organism>
<keyword evidence="1" id="KW-1133">Transmembrane helix</keyword>
<feature type="transmembrane region" description="Helical" evidence="1">
    <location>
        <begin position="136"/>
        <end position="155"/>
    </location>
</feature>
<evidence type="ECO:0000313" key="3">
    <source>
        <dbReference type="Proteomes" id="UP000462621"/>
    </source>
</evidence>
<dbReference type="Proteomes" id="UP000462621">
    <property type="component" value="Unassembled WGS sequence"/>
</dbReference>
<name>A0A7X4LJ89_9VIBR</name>
<gene>
    <name evidence="2" type="ORF">F9817_06980</name>
</gene>
<comment type="caution">
    <text evidence="2">The sequence shown here is derived from an EMBL/GenBank/DDBJ whole genome shotgun (WGS) entry which is preliminary data.</text>
</comment>
<keyword evidence="1" id="KW-0812">Transmembrane</keyword>
<dbReference type="PANTHER" id="PTHR41795:SF1">
    <property type="entry name" value="EXOPOLYSACCHARIDE SYNTHESIS PROTEIN"/>
    <property type="match status" value="1"/>
</dbReference>
<dbReference type="InterPro" id="IPR010331">
    <property type="entry name" value="ExoD"/>
</dbReference>
<dbReference type="AlphaFoldDB" id="A0A7X4LJ89"/>
<sequence>MFRLTRDLFILTGGSVEKTSVFLLRILKEHPEPQISIGALLELLKRRSYGALLIMLSLVGLIPGISFLAGFAVFLLGVQMAIGFHAPRLPAFARKRNLDCGKLLHFIQELQPWLQKLEYYVKPRWDILSTLMVRRVIGIMICVLAFVSLLPLPFVNFAPNFAIICLSLGIIERDGICILVGGFLGLVAVWIGYLLVRVAFASVLLVI</sequence>
<accession>A0A7X4LJ89</accession>
<feature type="transmembrane region" description="Helical" evidence="1">
    <location>
        <begin position="49"/>
        <end position="82"/>
    </location>
</feature>
<keyword evidence="3" id="KW-1185">Reference proteome</keyword>